<dbReference type="EMBL" id="PDCK01000041">
    <property type="protein sequence ID" value="PRQ43121.1"/>
    <property type="molecule type" value="Genomic_DNA"/>
</dbReference>
<dbReference type="Proteomes" id="UP000238479">
    <property type="component" value="Chromosome 3"/>
</dbReference>
<sequence length="125" mass="13692">MIKQGPPVLEQFLCLKQILLPITKIIVEGGTGAVEGEEGLNVQGMDEEMDPEMAHMTATTQAMAQGVEEDVDKAHVVETEMPKSDKLKLERTLVRPVALKISIIYVIDVEALTIGPAPVVQQMKR</sequence>
<evidence type="ECO:0000313" key="2">
    <source>
        <dbReference type="Proteomes" id="UP000238479"/>
    </source>
</evidence>
<gene>
    <name evidence="1" type="ORF">RchiOBHm_Chr3g0465031</name>
</gene>
<accession>A0A2P6R9P3</accession>
<reference evidence="1 2" key="1">
    <citation type="journal article" date="2018" name="Nat. Genet.">
        <title>The Rosa genome provides new insights in the design of modern roses.</title>
        <authorList>
            <person name="Bendahmane M."/>
        </authorList>
    </citation>
    <scope>NUCLEOTIDE SEQUENCE [LARGE SCALE GENOMIC DNA]</scope>
    <source>
        <strain evidence="2">cv. Old Blush</strain>
    </source>
</reference>
<comment type="caution">
    <text evidence="1">The sequence shown here is derived from an EMBL/GenBank/DDBJ whole genome shotgun (WGS) entry which is preliminary data.</text>
</comment>
<protein>
    <submittedName>
        <fullName evidence="1">Uncharacterized protein</fullName>
    </submittedName>
</protein>
<organism evidence="1 2">
    <name type="scientific">Rosa chinensis</name>
    <name type="common">China rose</name>
    <dbReference type="NCBI Taxonomy" id="74649"/>
    <lineage>
        <taxon>Eukaryota</taxon>
        <taxon>Viridiplantae</taxon>
        <taxon>Streptophyta</taxon>
        <taxon>Embryophyta</taxon>
        <taxon>Tracheophyta</taxon>
        <taxon>Spermatophyta</taxon>
        <taxon>Magnoliopsida</taxon>
        <taxon>eudicotyledons</taxon>
        <taxon>Gunneridae</taxon>
        <taxon>Pentapetalae</taxon>
        <taxon>rosids</taxon>
        <taxon>fabids</taxon>
        <taxon>Rosales</taxon>
        <taxon>Rosaceae</taxon>
        <taxon>Rosoideae</taxon>
        <taxon>Rosoideae incertae sedis</taxon>
        <taxon>Rosa</taxon>
    </lineage>
</organism>
<evidence type="ECO:0000313" key="1">
    <source>
        <dbReference type="EMBL" id="PRQ43121.1"/>
    </source>
</evidence>
<name>A0A2P6R9P3_ROSCH</name>
<proteinExistence type="predicted"/>
<dbReference type="Gramene" id="PRQ43121">
    <property type="protein sequence ID" value="PRQ43121"/>
    <property type="gene ID" value="RchiOBHm_Chr3g0465031"/>
</dbReference>
<keyword evidence="2" id="KW-1185">Reference proteome</keyword>
<dbReference type="AlphaFoldDB" id="A0A2P6R9P3"/>